<feature type="region of interest" description="Disordered" evidence="1">
    <location>
        <begin position="469"/>
        <end position="528"/>
    </location>
</feature>
<name>A0A813HE34_POLGL</name>
<dbReference type="AlphaFoldDB" id="A0A813HE34"/>
<feature type="non-terminal residue" evidence="4">
    <location>
        <position position="1"/>
    </location>
</feature>
<sequence>MRAVKSVLVMAGQLKRKNPNLGEDVTLIRALRDSNVPKFLSSDLPLFSGIISDLYPDADVPFVDYGSLQKEIENQLRVAKLQAVPAFVGKIIQLLETQLVRHGVMVVGLTQIGKSTKISTLAKALSKLRKDNSPDPAHQLTKTFSLNPKSITMEELYGSFNANTGEWSDGLVAVLVRDAVSDTSENKKWVVFDGPVDATWIENMNTVLDDNKMLCLANGERIKLPPTMTMLFEVQDLKVASPATVSRCGMVYLEPVHLGWKPLITSWAEHFKKKYPAYSHNLAKWTADICEKALPFIREECKEAPGIPSLDANLVSSFLRMLSTFISPRHGFKLEDGKDGAKDANSKLEKGKTDKHNQALARMYCAFSAVWSLGANLHEASRRKFQDFLRIPLQAFCPAAEPPSSGKEPSASVAAMPRNKELSHSSGSGPSRGMASVNSGAASIGSWINQRMSEVTAMTDPHKLFWQPKEASAAVPGSVRGSKAPKAKGEKSALAAALRSRGGAPAPTSEAKQTSTADVGGEAADAAQ</sequence>
<feature type="compositionally biased region" description="Low complexity" evidence="1">
    <location>
        <begin position="492"/>
        <end position="507"/>
    </location>
</feature>
<feature type="domain" description="Dynein heavy chain AAA 5 extension" evidence="3">
    <location>
        <begin position="287"/>
        <end position="394"/>
    </location>
</feature>
<feature type="domain" description="Dynein heavy chain hydrolytic ATP-binding dynein motor region" evidence="2">
    <location>
        <begin position="1"/>
        <end position="115"/>
    </location>
</feature>
<evidence type="ECO:0000256" key="1">
    <source>
        <dbReference type="SAM" id="MobiDB-lite"/>
    </source>
</evidence>
<dbReference type="GO" id="GO:0005524">
    <property type="term" value="F:ATP binding"/>
    <property type="evidence" value="ECO:0007669"/>
    <property type="project" value="InterPro"/>
</dbReference>
<dbReference type="GO" id="GO:0007018">
    <property type="term" value="P:microtubule-based movement"/>
    <property type="evidence" value="ECO:0007669"/>
    <property type="project" value="InterPro"/>
</dbReference>
<dbReference type="InterPro" id="IPR041466">
    <property type="entry name" value="Dynein_AAA5_ext"/>
</dbReference>
<evidence type="ECO:0000313" key="4">
    <source>
        <dbReference type="EMBL" id="CAE8636189.1"/>
    </source>
</evidence>
<dbReference type="Gene3D" id="3.40.50.300">
    <property type="entry name" value="P-loop containing nucleotide triphosphate hydrolases"/>
    <property type="match status" value="1"/>
</dbReference>
<dbReference type="Gene3D" id="1.10.8.710">
    <property type="match status" value="1"/>
</dbReference>
<gene>
    <name evidence="4" type="ORF">PGLA1383_LOCUS51692</name>
</gene>
<dbReference type="InterPro" id="IPR035699">
    <property type="entry name" value="AAA_6"/>
</dbReference>
<dbReference type="Pfam" id="PF17852">
    <property type="entry name" value="Dynein_AAA_lid"/>
    <property type="match status" value="1"/>
</dbReference>
<dbReference type="EMBL" id="CAJNNV010031428">
    <property type="protein sequence ID" value="CAE8636189.1"/>
    <property type="molecule type" value="Genomic_DNA"/>
</dbReference>
<dbReference type="GO" id="GO:0045505">
    <property type="term" value="F:dynein intermediate chain binding"/>
    <property type="evidence" value="ECO:0007669"/>
    <property type="project" value="InterPro"/>
</dbReference>
<dbReference type="OrthoDB" id="447173at2759"/>
<dbReference type="SUPFAM" id="SSF52540">
    <property type="entry name" value="P-loop containing nucleoside triphosphate hydrolases"/>
    <property type="match status" value="1"/>
</dbReference>
<evidence type="ECO:0000313" key="5">
    <source>
        <dbReference type="Proteomes" id="UP000654075"/>
    </source>
</evidence>
<dbReference type="Proteomes" id="UP000654075">
    <property type="component" value="Unassembled WGS sequence"/>
</dbReference>
<dbReference type="InterPro" id="IPR043157">
    <property type="entry name" value="Dynein_AAA1S"/>
</dbReference>
<reference evidence="4" key="1">
    <citation type="submission" date="2021-02" db="EMBL/GenBank/DDBJ databases">
        <authorList>
            <person name="Dougan E. K."/>
            <person name="Rhodes N."/>
            <person name="Thang M."/>
            <person name="Chan C."/>
        </authorList>
    </citation>
    <scope>NUCLEOTIDE SEQUENCE</scope>
</reference>
<evidence type="ECO:0008006" key="6">
    <source>
        <dbReference type="Google" id="ProtNLM"/>
    </source>
</evidence>
<dbReference type="GO" id="GO:0030286">
    <property type="term" value="C:dynein complex"/>
    <property type="evidence" value="ECO:0007669"/>
    <property type="project" value="InterPro"/>
</dbReference>
<dbReference type="FunFam" id="3.40.50.300:FF:002429">
    <property type="entry name" value="Dynein heavy chain, putative"/>
    <property type="match status" value="1"/>
</dbReference>
<dbReference type="InterPro" id="IPR026983">
    <property type="entry name" value="DHC"/>
</dbReference>
<dbReference type="PANTHER" id="PTHR45703:SF36">
    <property type="entry name" value="DYNEIN HEAVY CHAIN, CYTOPLASMIC"/>
    <property type="match status" value="1"/>
</dbReference>
<dbReference type="Gene3D" id="1.10.472.130">
    <property type="match status" value="1"/>
</dbReference>
<proteinExistence type="predicted"/>
<dbReference type="PANTHER" id="PTHR45703">
    <property type="entry name" value="DYNEIN HEAVY CHAIN"/>
    <property type="match status" value="1"/>
</dbReference>
<dbReference type="GO" id="GO:0051959">
    <property type="term" value="F:dynein light intermediate chain binding"/>
    <property type="evidence" value="ECO:0007669"/>
    <property type="project" value="InterPro"/>
</dbReference>
<accession>A0A813HE34</accession>
<dbReference type="Pfam" id="PF12774">
    <property type="entry name" value="AAA_6"/>
    <property type="match status" value="1"/>
</dbReference>
<evidence type="ECO:0000259" key="3">
    <source>
        <dbReference type="Pfam" id="PF17852"/>
    </source>
</evidence>
<keyword evidence="5" id="KW-1185">Reference proteome</keyword>
<dbReference type="InterPro" id="IPR027417">
    <property type="entry name" value="P-loop_NTPase"/>
</dbReference>
<protein>
    <recommendedName>
        <fullName evidence="6">Dynein heavy chain hydrolytic ATP-binding dynein motor region domain-containing protein</fullName>
    </recommendedName>
</protein>
<organism evidence="4 5">
    <name type="scientific">Polarella glacialis</name>
    <name type="common">Dinoflagellate</name>
    <dbReference type="NCBI Taxonomy" id="89957"/>
    <lineage>
        <taxon>Eukaryota</taxon>
        <taxon>Sar</taxon>
        <taxon>Alveolata</taxon>
        <taxon>Dinophyceae</taxon>
        <taxon>Suessiales</taxon>
        <taxon>Suessiaceae</taxon>
        <taxon>Polarella</taxon>
    </lineage>
</organism>
<evidence type="ECO:0000259" key="2">
    <source>
        <dbReference type="Pfam" id="PF12774"/>
    </source>
</evidence>
<feature type="region of interest" description="Disordered" evidence="1">
    <location>
        <begin position="399"/>
        <end position="437"/>
    </location>
</feature>
<comment type="caution">
    <text evidence="4">The sequence shown here is derived from an EMBL/GenBank/DDBJ whole genome shotgun (WGS) entry which is preliminary data.</text>
</comment>